<dbReference type="AlphaFoldDB" id="A0A0C9SQT8"/>
<reference evidence="2 3" key="1">
    <citation type="submission" date="2014-06" db="EMBL/GenBank/DDBJ databases">
        <title>Evolutionary Origins and Diversification of the Mycorrhizal Mutualists.</title>
        <authorList>
            <consortium name="DOE Joint Genome Institute"/>
            <consortium name="Mycorrhizal Genomics Consortium"/>
            <person name="Kohler A."/>
            <person name="Kuo A."/>
            <person name="Nagy L.G."/>
            <person name="Floudas D."/>
            <person name="Copeland A."/>
            <person name="Barry K.W."/>
            <person name="Cichocki N."/>
            <person name="Veneault-Fourrey C."/>
            <person name="LaButti K."/>
            <person name="Lindquist E.A."/>
            <person name="Lipzen A."/>
            <person name="Lundell T."/>
            <person name="Morin E."/>
            <person name="Murat C."/>
            <person name="Riley R."/>
            <person name="Ohm R."/>
            <person name="Sun H."/>
            <person name="Tunlid A."/>
            <person name="Henrissat B."/>
            <person name="Grigoriev I.V."/>
            <person name="Hibbett D.S."/>
            <person name="Martin F."/>
        </authorList>
    </citation>
    <scope>NUCLEOTIDE SEQUENCE [LARGE SCALE GENOMIC DNA]</scope>
    <source>
        <strain evidence="2 3">FD-325 SS-3</strain>
    </source>
</reference>
<dbReference type="HOGENOM" id="CLU_1031044_0_0_1"/>
<sequence length="270" mass="29286">MRRLVCSSAPRSARAPPASLPHPTERDAVRRLVPLLSTAVPYRAPTPTTSPSTPRKTRRHAAFRLAPQHRGPRAHPDGRLAPPPFHTPQNETPNGVSFRSSAPPSRTARPHRPLPLPHPARRDACRVSSGPFKAVPRAHANSPPRAHKGHRALSKTHPPPRRWPYHAPTATADALRPPPPPPPLPGSSTRVPSTRGDARLASRLVPPTCFPCRVALGYSDSGPLALRTPLAQRDETPYSVSFSLSPFYLPAIHRALQPHTSNEAPDGASF</sequence>
<dbReference type="EMBL" id="KN832572">
    <property type="protein sequence ID" value="KII84057.1"/>
    <property type="molecule type" value="Genomic_DNA"/>
</dbReference>
<feature type="compositionally biased region" description="Basic residues" evidence="1">
    <location>
        <begin position="145"/>
        <end position="164"/>
    </location>
</feature>
<feature type="compositionally biased region" description="Pro residues" evidence="1">
    <location>
        <begin position="176"/>
        <end position="185"/>
    </location>
</feature>
<dbReference type="Proteomes" id="UP000053263">
    <property type="component" value="Unassembled WGS sequence"/>
</dbReference>
<feature type="region of interest" description="Disordered" evidence="1">
    <location>
        <begin position="1"/>
        <end position="195"/>
    </location>
</feature>
<feature type="compositionally biased region" description="Low complexity" evidence="1">
    <location>
        <begin position="7"/>
        <end position="17"/>
    </location>
</feature>
<gene>
    <name evidence="2" type="ORF">PLICRDRAFT_179740</name>
</gene>
<evidence type="ECO:0000256" key="1">
    <source>
        <dbReference type="SAM" id="MobiDB-lite"/>
    </source>
</evidence>
<evidence type="ECO:0000313" key="2">
    <source>
        <dbReference type="EMBL" id="KII84057.1"/>
    </source>
</evidence>
<proteinExistence type="predicted"/>
<organism evidence="2 3">
    <name type="scientific">Plicaturopsis crispa FD-325 SS-3</name>
    <dbReference type="NCBI Taxonomy" id="944288"/>
    <lineage>
        <taxon>Eukaryota</taxon>
        <taxon>Fungi</taxon>
        <taxon>Dikarya</taxon>
        <taxon>Basidiomycota</taxon>
        <taxon>Agaricomycotina</taxon>
        <taxon>Agaricomycetes</taxon>
        <taxon>Agaricomycetidae</taxon>
        <taxon>Amylocorticiales</taxon>
        <taxon>Amylocorticiaceae</taxon>
        <taxon>Plicatura</taxon>
        <taxon>Plicaturopsis crispa</taxon>
    </lineage>
</organism>
<name>A0A0C9SQT8_PLICR</name>
<feature type="compositionally biased region" description="Low complexity" evidence="1">
    <location>
        <begin position="45"/>
        <end position="54"/>
    </location>
</feature>
<protein>
    <submittedName>
        <fullName evidence="2">Uncharacterized protein</fullName>
    </submittedName>
</protein>
<evidence type="ECO:0000313" key="3">
    <source>
        <dbReference type="Proteomes" id="UP000053263"/>
    </source>
</evidence>
<accession>A0A0C9SQT8</accession>
<feature type="compositionally biased region" description="Polar residues" evidence="1">
    <location>
        <begin position="87"/>
        <end position="104"/>
    </location>
</feature>
<keyword evidence="3" id="KW-1185">Reference proteome</keyword>